<evidence type="ECO:0000256" key="1">
    <source>
        <dbReference type="SAM" id="Coils"/>
    </source>
</evidence>
<feature type="coiled-coil region" evidence="1">
    <location>
        <begin position="27"/>
        <end position="81"/>
    </location>
</feature>
<dbReference type="Pfam" id="PF07083">
    <property type="entry name" value="DUF1351"/>
    <property type="match status" value="1"/>
</dbReference>
<name>A0A081BI80_9LACO</name>
<keyword evidence="1" id="KW-0175">Coiled coil</keyword>
<organism evidence="2 3">
    <name type="scientific">Secundilactobacillus oryzae JCM 18671</name>
    <dbReference type="NCBI Taxonomy" id="1291743"/>
    <lineage>
        <taxon>Bacteria</taxon>
        <taxon>Bacillati</taxon>
        <taxon>Bacillota</taxon>
        <taxon>Bacilli</taxon>
        <taxon>Lactobacillales</taxon>
        <taxon>Lactobacillaceae</taxon>
        <taxon>Secundilactobacillus</taxon>
    </lineage>
</organism>
<dbReference type="OrthoDB" id="2193070at2"/>
<reference evidence="2" key="1">
    <citation type="journal article" date="2014" name="Genome Announc.">
        <title>Draft Genome Sequence of Lactobacillus oryzae Strain SG293T.</title>
        <authorList>
            <person name="Tanizawa Y."/>
            <person name="Fujisawa T."/>
            <person name="Mochizuki T."/>
            <person name="Kaminuma E."/>
            <person name="Nakamura Y."/>
            <person name="Tohno M."/>
        </authorList>
    </citation>
    <scope>NUCLEOTIDE SEQUENCE [LARGE SCALE GENOMIC DNA]</scope>
    <source>
        <strain evidence="2">SG293</strain>
    </source>
</reference>
<comment type="caution">
    <text evidence="2">The sequence shown here is derived from an EMBL/GenBank/DDBJ whole genome shotgun (WGS) entry which is preliminary data.</text>
</comment>
<dbReference type="eggNOG" id="ENOG5033B5D">
    <property type="taxonomic scope" value="Bacteria"/>
</dbReference>
<dbReference type="AlphaFoldDB" id="A0A081BI80"/>
<gene>
    <name evidence="2" type="ORF">LOSG293_110640</name>
</gene>
<evidence type="ECO:0000313" key="2">
    <source>
        <dbReference type="EMBL" id="GAK47748.1"/>
    </source>
</evidence>
<accession>A0A081BI80</accession>
<dbReference type="RefSeq" id="WP_051907212.1">
    <property type="nucleotide sequence ID" value="NZ_BBJM01000011.1"/>
</dbReference>
<dbReference type="EMBL" id="BBJM01000011">
    <property type="protein sequence ID" value="GAK47748.1"/>
    <property type="molecule type" value="Genomic_DNA"/>
</dbReference>
<protein>
    <submittedName>
        <fullName evidence="2">Phage protein</fullName>
    </submittedName>
</protein>
<proteinExistence type="predicted"/>
<keyword evidence="3" id="KW-1185">Reference proteome</keyword>
<dbReference type="Proteomes" id="UP000028700">
    <property type="component" value="Unassembled WGS sequence"/>
</dbReference>
<evidence type="ECO:0000313" key="3">
    <source>
        <dbReference type="Proteomes" id="UP000028700"/>
    </source>
</evidence>
<dbReference type="InterPro" id="IPR009785">
    <property type="entry name" value="Prophage_Lj928_Orf309"/>
</dbReference>
<sequence>MSETVELVELPKFGIQYSPTEIVINGKEELEEAIKAYAQKYKDIAVSNETESESKKILAELRKVNNELDSKRKSVKRAYSEPLKDFEAEVKDLQSNLTAVISPINDGLKELEEQHRLDRERGVELLISGMAKELDIDPNRVRIAPNWLNKSITQSKLKDEITATLTELKNADDLLKANKKQVTDYAKQKQVEPDGWIAQLEQGQELEYIFKAIDNVAAKHSVEAIKKTVAHESIPETPEIPQATANTESTKVEASQRSAVQSYTLKITGTIDQLFALKNYMVNNGLKFEKA</sequence>
<dbReference type="STRING" id="1291743.LOSG293_110640"/>